<comment type="caution">
    <text evidence="9">The sequence shown here is derived from an EMBL/GenBank/DDBJ whole genome shotgun (WGS) entry which is preliminary data.</text>
</comment>
<feature type="transmembrane region" description="Helical" evidence="7">
    <location>
        <begin position="71"/>
        <end position="89"/>
    </location>
</feature>
<protein>
    <recommendedName>
        <fullName evidence="8">Cation/H+ exchanger transmembrane domain-containing protein</fullName>
    </recommendedName>
</protein>
<dbReference type="OrthoDB" id="2687058at2759"/>
<dbReference type="RefSeq" id="XP_007768594.1">
    <property type="nucleotide sequence ID" value="XM_007770404.1"/>
</dbReference>
<dbReference type="AlphaFoldDB" id="A0A5M3MQ53"/>
<keyword evidence="3 7" id="KW-0812">Transmembrane</keyword>
<organism evidence="9 10">
    <name type="scientific">Coniophora puteana (strain RWD-64-598)</name>
    <name type="common">Brown rot fungus</name>
    <dbReference type="NCBI Taxonomy" id="741705"/>
    <lineage>
        <taxon>Eukaryota</taxon>
        <taxon>Fungi</taxon>
        <taxon>Dikarya</taxon>
        <taxon>Basidiomycota</taxon>
        <taxon>Agaricomycotina</taxon>
        <taxon>Agaricomycetes</taxon>
        <taxon>Agaricomycetidae</taxon>
        <taxon>Boletales</taxon>
        <taxon>Coniophorineae</taxon>
        <taxon>Coniophoraceae</taxon>
        <taxon>Coniophora</taxon>
    </lineage>
</organism>
<dbReference type="EMBL" id="JH711578">
    <property type="protein sequence ID" value="EIW81186.1"/>
    <property type="molecule type" value="Genomic_DNA"/>
</dbReference>
<dbReference type="GO" id="GO:0016020">
    <property type="term" value="C:membrane"/>
    <property type="evidence" value="ECO:0007669"/>
    <property type="project" value="UniProtKB-SubCell"/>
</dbReference>
<feature type="transmembrane region" description="Helical" evidence="7">
    <location>
        <begin position="136"/>
        <end position="159"/>
    </location>
</feature>
<dbReference type="InterPro" id="IPR038770">
    <property type="entry name" value="Na+/solute_symporter_sf"/>
</dbReference>
<feature type="transmembrane region" description="Helical" evidence="7">
    <location>
        <begin position="171"/>
        <end position="192"/>
    </location>
</feature>
<comment type="subcellular location">
    <subcellularLocation>
        <location evidence="1">Membrane</location>
        <topology evidence="1">Multi-pass membrane protein</topology>
    </subcellularLocation>
</comment>
<evidence type="ECO:0000259" key="8">
    <source>
        <dbReference type="Pfam" id="PF00999"/>
    </source>
</evidence>
<accession>A0A5M3MQ53</accession>
<dbReference type="Gene3D" id="1.20.1530.20">
    <property type="match status" value="1"/>
</dbReference>
<dbReference type="OMA" id="NFMLFTG"/>
<evidence type="ECO:0000256" key="1">
    <source>
        <dbReference type="ARBA" id="ARBA00004141"/>
    </source>
</evidence>
<proteinExistence type="predicted"/>
<reference evidence="10" key="1">
    <citation type="journal article" date="2012" name="Science">
        <title>The Paleozoic origin of enzymatic lignin decomposition reconstructed from 31 fungal genomes.</title>
        <authorList>
            <person name="Floudas D."/>
            <person name="Binder M."/>
            <person name="Riley R."/>
            <person name="Barry K."/>
            <person name="Blanchette R.A."/>
            <person name="Henrissat B."/>
            <person name="Martinez A.T."/>
            <person name="Otillar R."/>
            <person name="Spatafora J.W."/>
            <person name="Yadav J.S."/>
            <person name="Aerts A."/>
            <person name="Benoit I."/>
            <person name="Boyd A."/>
            <person name="Carlson A."/>
            <person name="Copeland A."/>
            <person name="Coutinho P.M."/>
            <person name="de Vries R.P."/>
            <person name="Ferreira P."/>
            <person name="Findley K."/>
            <person name="Foster B."/>
            <person name="Gaskell J."/>
            <person name="Glotzer D."/>
            <person name="Gorecki P."/>
            <person name="Heitman J."/>
            <person name="Hesse C."/>
            <person name="Hori C."/>
            <person name="Igarashi K."/>
            <person name="Jurgens J.A."/>
            <person name="Kallen N."/>
            <person name="Kersten P."/>
            <person name="Kohler A."/>
            <person name="Kuees U."/>
            <person name="Kumar T.K.A."/>
            <person name="Kuo A."/>
            <person name="LaButti K."/>
            <person name="Larrondo L.F."/>
            <person name="Lindquist E."/>
            <person name="Ling A."/>
            <person name="Lombard V."/>
            <person name="Lucas S."/>
            <person name="Lundell T."/>
            <person name="Martin R."/>
            <person name="McLaughlin D.J."/>
            <person name="Morgenstern I."/>
            <person name="Morin E."/>
            <person name="Murat C."/>
            <person name="Nagy L.G."/>
            <person name="Nolan M."/>
            <person name="Ohm R.A."/>
            <person name="Patyshakuliyeva A."/>
            <person name="Rokas A."/>
            <person name="Ruiz-Duenas F.J."/>
            <person name="Sabat G."/>
            <person name="Salamov A."/>
            <person name="Samejima M."/>
            <person name="Schmutz J."/>
            <person name="Slot J.C."/>
            <person name="St John F."/>
            <person name="Stenlid J."/>
            <person name="Sun H."/>
            <person name="Sun S."/>
            <person name="Syed K."/>
            <person name="Tsang A."/>
            <person name="Wiebenga A."/>
            <person name="Young D."/>
            <person name="Pisabarro A."/>
            <person name="Eastwood D.C."/>
            <person name="Martin F."/>
            <person name="Cullen D."/>
            <person name="Grigoriev I.V."/>
            <person name="Hibbett D.S."/>
        </authorList>
    </citation>
    <scope>NUCLEOTIDE SEQUENCE [LARGE SCALE GENOMIC DNA]</scope>
    <source>
        <strain evidence="10">RWD-64-598 SS2</strain>
    </source>
</reference>
<name>A0A5M3MQ53_CONPW</name>
<feature type="transmembrane region" description="Helical" evidence="7">
    <location>
        <begin position="234"/>
        <end position="254"/>
    </location>
</feature>
<evidence type="ECO:0000256" key="7">
    <source>
        <dbReference type="SAM" id="Phobius"/>
    </source>
</evidence>
<evidence type="ECO:0000313" key="9">
    <source>
        <dbReference type="EMBL" id="EIW81186.1"/>
    </source>
</evidence>
<keyword evidence="4 7" id="KW-1133">Transmembrane helix</keyword>
<feature type="transmembrane region" description="Helical" evidence="7">
    <location>
        <begin position="420"/>
        <end position="440"/>
    </location>
</feature>
<dbReference type="InterPro" id="IPR006153">
    <property type="entry name" value="Cation/H_exchanger_TM"/>
</dbReference>
<dbReference type="GO" id="GO:0015297">
    <property type="term" value="F:antiporter activity"/>
    <property type="evidence" value="ECO:0007669"/>
    <property type="project" value="InterPro"/>
</dbReference>
<evidence type="ECO:0000256" key="6">
    <source>
        <dbReference type="ARBA" id="ARBA00023136"/>
    </source>
</evidence>
<keyword evidence="5" id="KW-0406">Ion transport</keyword>
<dbReference type="GeneID" id="19201892"/>
<keyword evidence="2" id="KW-0813">Transport</keyword>
<feature type="transmembrane region" description="Helical" evidence="7">
    <location>
        <begin position="326"/>
        <end position="347"/>
    </location>
</feature>
<feature type="transmembrane region" description="Helical" evidence="7">
    <location>
        <begin position="101"/>
        <end position="124"/>
    </location>
</feature>
<gene>
    <name evidence="9" type="ORF">CONPUDRAFT_144073</name>
</gene>
<dbReference type="KEGG" id="cput:CONPUDRAFT_144073"/>
<dbReference type="PANTHER" id="PTHR32468">
    <property type="entry name" value="CATION/H + ANTIPORTER"/>
    <property type="match status" value="1"/>
</dbReference>
<feature type="transmembrane region" description="Helical" evidence="7">
    <location>
        <begin position="275"/>
        <end position="306"/>
    </location>
</feature>
<evidence type="ECO:0000256" key="2">
    <source>
        <dbReference type="ARBA" id="ARBA00022448"/>
    </source>
</evidence>
<evidence type="ECO:0000313" key="10">
    <source>
        <dbReference type="Proteomes" id="UP000053558"/>
    </source>
</evidence>
<keyword evidence="6 7" id="KW-0472">Membrane</keyword>
<dbReference type="InterPro" id="IPR050794">
    <property type="entry name" value="CPA2_transporter"/>
</dbReference>
<dbReference type="Proteomes" id="UP000053558">
    <property type="component" value="Unassembled WGS sequence"/>
</dbReference>
<keyword evidence="10" id="KW-1185">Reference proteome</keyword>
<evidence type="ECO:0000256" key="4">
    <source>
        <dbReference type="ARBA" id="ARBA00022989"/>
    </source>
</evidence>
<evidence type="ECO:0000256" key="3">
    <source>
        <dbReference type="ARBA" id="ARBA00022692"/>
    </source>
</evidence>
<sequence>MSSFSGHTIQLFGAVTKRAEAQGQGGLLTGTDPATFTSSDPLRLWIIQVGVIVMMAQVLSLVLRKLRQPKVIAEILGGILLGPTAFGRIPGFTQHIFPQESLPYLTLVADIGLCLFLFIIGLEINGDVIKRNGAKSAVIAIAGMALPFGLGAGLSVPLYHHFIDPSVKFTYFMLFTGVAYSITAFPVLCRILTELKLLDTQVGVIVLSAGVANDVVGWILLALSVALVNASTGLTALWILMVCFAFVLFLLFIVRRVMLYLARVTGSIDNGPTMVFMTVTMLVLFASAFFTDIIGVNAIFGAFLAGLVIPREGGLSIALTEKLEDMVTIVFLPLYFTISGLNTNLGLLDNGITWGFTIAIMALSFSGKFGGCTLGARAIGFSWRESSTIGALMSCKGLVELIVLNIGLQANILSQRVFSMFVLEAVVLTFMTTPLVTWLYPEMLQTSSRRNAQGSLAVDSEGITDSDLEEKKRTDDGIWRHRLTVVLDKLEHIPSLMSLTQLIHLDTPDVDGGASPAGGKRRPVIIDALRLIELSDRTSAVMRSSHADQLIRTDPLLSIFRTFAALHDMAVSAALSIVPYDDLAHRVSDHAKRNGAQLLVLPWLPPSAAPAPPSVDHDALSPATPRAAALAHNPFEAFFGASLHGDSTEGAHGASAIHSQFIRSVFKEARTDIALAVDAGLGSGTAAAIGSGSAHVFLPFFGGPDDRLALEFVAQLCANVKVRATVVRVSKRDVQADLAQPATALASDEKVDQELSNIRDNGMTIHSTFGGFPDTVYGNATTQTRLQSETADSVAWARFAQPEEDNADSDGENVAPVSSALRSALSRMEFEELASPLPLHAILTRVSQLKESLASSRTRILVLCGRSRRLAIEDHNAELKKLVEEHKGGGLGGGASEVHLVRKTIGDVGAAMLVGSTGTGMVVVQASQDDV</sequence>
<feature type="domain" description="Cation/H+ exchanger transmembrane" evidence="8">
    <location>
        <begin position="58"/>
        <end position="438"/>
    </location>
</feature>
<dbReference type="PANTHER" id="PTHR32468:SF0">
    <property type="entry name" value="K(+)_H(+) ANTIPORTER 1"/>
    <property type="match status" value="1"/>
</dbReference>
<dbReference type="GO" id="GO:1902600">
    <property type="term" value="P:proton transmembrane transport"/>
    <property type="evidence" value="ECO:0007669"/>
    <property type="project" value="InterPro"/>
</dbReference>
<feature type="transmembrane region" description="Helical" evidence="7">
    <location>
        <begin position="45"/>
        <end position="64"/>
    </location>
</feature>
<dbReference type="Pfam" id="PF00999">
    <property type="entry name" value="Na_H_Exchanger"/>
    <property type="match status" value="1"/>
</dbReference>
<feature type="transmembrane region" description="Helical" evidence="7">
    <location>
        <begin position="204"/>
        <end position="228"/>
    </location>
</feature>
<evidence type="ECO:0000256" key="5">
    <source>
        <dbReference type="ARBA" id="ARBA00023065"/>
    </source>
</evidence>